<dbReference type="OrthoDB" id="10270662at2759"/>
<name>A0A6A6GP98_9PEZI</name>
<evidence type="ECO:0000313" key="2">
    <source>
        <dbReference type="Proteomes" id="UP000799538"/>
    </source>
</evidence>
<dbReference type="EMBL" id="ML992501">
    <property type="protein sequence ID" value="KAF2227203.1"/>
    <property type="molecule type" value="Genomic_DNA"/>
</dbReference>
<evidence type="ECO:0000313" key="1">
    <source>
        <dbReference type="EMBL" id="KAF2227203.1"/>
    </source>
</evidence>
<dbReference type="Proteomes" id="UP000799538">
    <property type="component" value="Unassembled WGS sequence"/>
</dbReference>
<proteinExistence type="predicted"/>
<keyword evidence="2" id="KW-1185">Reference proteome</keyword>
<sequence>MCLLPCPCLTCFRHLQDQVDSWEPLLHISFSMCYKHILVHPCGHSYGAYTVSECQWAAARGAARCNPLTPWRQRTTALCTMASCLIRARGGRWKCCRCRYDQNWRAECQKLDCYHQICMACSRGR</sequence>
<accession>A0A6A6GP98</accession>
<protein>
    <submittedName>
        <fullName evidence="1">Uncharacterized protein</fullName>
    </submittedName>
</protein>
<gene>
    <name evidence="1" type="ORF">BDZ85DRAFT_380</name>
</gene>
<reference evidence="2" key="1">
    <citation type="journal article" date="2020" name="Stud. Mycol.">
        <title>101 Dothideomycetes genomes: A test case for predicting lifestyles and emergence of pathogens.</title>
        <authorList>
            <person name="Haridas S."/>
            <person name="Albert R."/>
            <person name="Binder M."/>
            <person name="Bloem J."/>
            <person name="LaButti K."/>
            <person name="Salamov A."/>
            <person name="Andreopoulos B."/>
            <person name="Baker S."/>
            <person name="Barry K."/>
            <person name="Bills G."/>
            <person name="Bluhm B."/>
            <person name="Cannon C."/>
            <person name="Castanera R."/>
            <person name="Culley D."/>
            <person name="Daum C."/>
            <person name="Ezra D."/>
            <person name="Gonzalez J."/>
            <person name="Henrissat B."/>
            <person name="Kuo A."/>
            <person name="Liang C."/>
            <person name="Lipzen A."/>
            <person name="Lutzoni F."/>
            <person name="Magnuson J."/>
            <person name="Mondo S."/>
            <person name="Nolan M."/>
            <person name="Ohm R."/>
            <person name="Pangilinan J."/>
            <person name="Park H.-J."/>
            <person name="Ramirez L."/>
            <person name="Alfaro M."/>
            <person name="Sun H."/>
            <person name="Tritt A."/>
            <person name="Yoshinaga Y."/>
            <person name="Zwiers L.-H."/>
            <person name="Turgeon B."/>
            <person name="Goodwin S."/>
            <person name="Spatafora J."/>
            <person name="Crous P."/>
            <person name="Grigoriev I."/>
        </authorList>
    </citation>
    <scope>NUCLEOTIDE SEQUENCE [LARGE SCALE GENOMIC DNA]</scope>
    <source>
        <strain evidence="2">CECT 20119</strain>
    </source>
</reference>
<dbReference type="AlphaFoldDB" id="A0A6A6GP98"/>
<organism evidence="1 2">
    <name type="scientific">Elsinoe ampelina</name>
    <dbReference type="NCBI Taxonomy" id="302913"/>
    <lineage>
        <taxon>Eukaryota</taxon>
        <taxon>Fungi</taxon>
        <taxon>Dikarya</taxon>
        <taxon>Ascomycota</taxon>
        <taxon>Pezizomycotina</taxon>
        <taxon>Dothideomycetes</taxon>
        <taxon>Dothideomycetidae</taxon>
        <taxon>Myriangiales</taxon>
        <taxon>Elsinoaceae</taxon>
        <taxon>Elsinoe</taxon>
    </lineage>
</organism>